<evidence type="ECO:0000313" key="4">
    <source>
        <dbReference type="EMBL" id="MBB2922129.1"/>
    </source>
</evidence>
<accession>A0A7W4UE37</accession>
<evidence type="ECO:0000313" key="5">
    <source>
        <dbReference type="Proteomes" id="UP000518206"/>
    </source>
</evidence>
<sequence length="407" mass="44032">MATDDERQVVMPHWPAARFEEHPWRSALPPELLSRSAREQMSEPYRAAVTPEIADVEVRLPRATAAAAEEASVLVRAFDVEVGHDIAPFASILLRSESASSSEIERLTSGAKQIALAELGEDAKRNATQIVGNVHAMQAAVRLSERLDAGSVLEMHRALMQDAEPDIAGRWRTQQVWIGGGGYSPHRAAFVPPHADRVVPAIHDLVAFMAREDVPALPHAALAHAQFETIHPFPDGNGRTGRALVHSLLRKRALTRSVTVPVSAGLLVDTRAYFDALTAYRLGDPAPIVDTMAQASFDAVANGGVLVQELREVRGGWVSSIRARSDSSVWPLVDLVLRQPVLHTGLVQHELGITHTNAMKAIGRLVEVGALAEVGGRRRSILWQSAQVLAALDAFAARAGRRQLGAP</sequence>
<dbReference type="InterPro" id="IPR040198">
    <property type="entry name" value="Fido_containing"/>
</dbReference>
<evidence type="ECO:0000256" key="2">
    <source>
        <dbReference type="PIRSR" id="PIRSR640198-2"/>
    </source>
</evidence>
<dbReference type="GO" id="GO:0005524">
    <property type="term" value="F:ATP binding"/>
    <property type="evidence" value="ECO:0007669"/>
    <property type="project" value="UniProtKB-KW"/>
</dbReference>
<dbReference type="EMBL" id="JACHVX010000001">
    <property type="protein sequence ID" value="MBB2922129.1"/>
    <property type="molecule type" value="Genomic_DNA"/>
</dbReference>
<reference evidence="4 5" key="2">
    <citation type="submission" date="2020-08" db="EMBL/GenBank/DDBJ databases">
        <authorList>
            <person name="Partida-Martinez L."/>
            <person name="Huntemann M."/>
            <person name="Clum A."/>
            <person name="Wang J."/>
            <person name="Palaniappan K."/>
            <person name="Ritter S."/>
            <person name="Chen I.-M."/>
            <person name="Stamatis D."/>
            <person name="Reddy T."/>
            <person name="O'Malley R."/>
            <person name="Daum C."/>
            <person name="Shapiro N."/>
            <person name="Ivanova N."/>
            <person name="Kyrpides N."/>
            <person name="Woyke T."/>
        </authorList>
    </citation>
    <scope>NUCLEOTIDE SEQUENCE [LARGE SCALE GENOMIC DNA]</scope>
    <source>
        <strain evidence="4 5">RAS26</strain>
    </source>
</reference>
<gene>
    <name evidence="4" type="ORF">FHR80_001023</name>
</gene>
<dbReference type="RefSeq" id="WP_311701895.1">
    <property type="nucleotide sequence ID" value="NZ_JACHVX010000001.1"/>
</dbReference>
<comment type="caution">
    <text evidence="4">The sequence shown here is derived from an EMBL/GenBank/DDBJ whole genome shotgun (WGS) entry which is preliminary data.</text>
</comment>
<proteinExistence type="predicted"/>
<feature type="domain" description="Fido" evidence="3">
    <location>
        <begin position="147"/>
        <end position="294"/>
    </location>
</feature>
<organism evidence="4 5">
    <name type="scientific">Cellulomonas cellasea</name>
    <dbReference type="NCBI Taxonomy" id="43670"/>
    <lineage>
        <taxon>Bacteria</taxon>
        <taxon>Bacillati</taxon>
        <taxon>Actinomycetota</taxon>
        <taxon>Actinomycetes</taxon>
        <taxon>Micrococcales</taxon>
        <taxon>Cellulomonadaceae</taxon>
        <taxon>Cellulomonas</taxon>
    </lineage>
</organism>
<keyword evidence="2" id="KW-0067">ATP-binding</keyword>
<dbReference type="PANTHER" id="PTHR13504">
    <property type="entry name" value="FIDO DOMAIN-CONTAINING PROTEIN DDB_G0283145"/>
    <property type="match status" value="1"/>
</dbReference>
<reference evidence="4 5" key="1">
    <citation type="submission" date="2020-08" db="EMBL/GenBank/DDBJ databases">
        <title>The Agave Microbiome: Exploring the role of microbial communities in plant adaptations to desert environments.</title>
        <authorList>
            <person name="Partida-Martinez L.P."/>
        </authorList>
    </citation>
    <scope>NUCLEOTIDE SEQUENCE [LARGE SCALE GENOMIC DNA]</scope>
    <source>
        <strain evidence="4 5">RAS26</strain>
    </source>
</reference>
<dbReference type="PANTHER" id="PTHR13504:SF38">
    <property type="entry name" value="FIDO DOMAIN-CONTAINING PROTEIN"/>
    <property type="match status" value="1"/>
</dbReference>
<dbReference type="AlphaFoldDB" id="A0A7W4UE37"/>
<feature type="active site" evidence="1">
    <location>
        <position position="231"/>
    </location>
</feature>
<evidence type="ECO:0000256" key="1">
    <source>
        <dbReference type="PIRSR" id="PIRSR640198-1"/>
    </source>
</evidence>
<keyword evidence="2" id="KW-0547">Nucleotide-binding</keyword>
<dbReference type="InterPro" id="IPR036597">
    <property type="entry name" value="Fido-like_dom_sf"/>
</dbReference>
<dbReference type="Gene3D" id="1.10.3290.10">
    <property type="entry name" value="Fido-like domain"/>
    <property type="match status" value="1"/>
</dbReference>
<dbReference type="SUPFAM" id="SSF140931">
    <property type="entry name" value="Fic-like"/>
    <property type="match status" value="1"/>
</dbReference>
<evidence type="ECO:0000259" key="3">
    <source>
        <dbReference type="PROSITE" id="PS51459"/>
    </source>
</evidence>
<dbReference type="PROSITE" id="PS51459">
    <property type="entry name" value="FIDO"/>
    <property type="match status" value="1"/>
</dbReference>
<name>A0A7W4UE37_9CELL</name>
<dbReference type="Pfam" id="PF02661">
    <property type="entry name" value="Fic"/>
    <property type="match status" value="1"/>
</dbReference>
<feature type="binding site" evidence="2">
    <location>
        <begin position="235"/>
        <end position="242"/>
    </location>
    <ligand>
        <name>ATP</name>
        <dbReference type="ChEBI" id="CHEBI:30616"/>
    </ligand>
</feature>
<protein>
    <submittedName>
        <fullName evidence="4">Fic family protein</fullName>
    </submittedName>
</protein>
<dbReference type="Proteomes" id="UP000518206">
    <property type="component" value="Unassembled WGS sequence"/>
</dbReference>
<dbReference type="InterPro" id="IPR003812">
    <property type="entry name" value="Fido"/>
</dbReference>